<dbReference type="SMART" id="SM00304">
    <property type="entry name" value="HAMP"/>
    <property type="match status" value="1"/>
</dbReference>
<protein>
    <recommendedName>
        <fullName evidence="3">histidine kinase</fullName>
        <ecNumber evidence="3">2.7.13.3</ecNumber>
    </recommendedName>
</protein>
<feature type="transmembrane region" description="Helical" evidence="14">
    <location>
        <begin position="166"/>
        <end position="187"/>
    </location>
</feature>
<dbReference type="PROSITE" id="PS50885">
    <property type="entry name" value="HAMP"/>
    <property type="match status" value="1"/>
</dbReference>
<dbReference type="AlphaFoldDB" id="A0A9D1F4N4"/>
<comment type="caution">
    <text evidence="17">The sequence shown here is derived from an EMBL/GenBank/DDBJ whole genome shotgun (WGS) entry which is preliminary data.</text>
</comment>
<organism evidence="17 18">
    <name type="scientific">Candidatus Scybalocola faecigallinarum</name>
    <dbReference type="NCBI Taxonomy" id="2840941"/>
    <lineage>
        <taxon>Bacteria</taxon>
        <taxon>Bacillati</taxon>
        <taxon>Bacillota</taxon>
        <taxon>Clostridia</taxon>
        <taxon>Lachnospirales</taxon>
        <taxon>Lachnospiraceae</taxon>
        <taxon>Lachnospiraceae incertae sedis</taxon>
        <taxon>Candidatus Scybalocola (ex Gilroy et al. 2021)</taxon>
    </lineage>
</organism>
<dbReference type="SUPFAM" id="SSF158472">
    <property type="entry name" value="HAMP domain-like"/>
    <property type="match status" value="1"/>
</dbReference>
<evidence type="ECO:0000256" key="11">
    <source>
        <dbReference type="ARBA" id="ARBA00022989"/>
    </source>
</evidence>
<dbReference type="Gene3D" id="6.10.340.10">
    <property type="match status" value="1"/>
</dbReference>
<dbReference type="Gene3D" id="3.30.565.10">
    <property type="entry name" value="Histidine kinase-like ATPase, C-terminal domain"/>
    <property type="match status" value="1"/>
</dbReference>
<evidence type="ECO:0000313" key="18">
    <source>
        <dbReference type="Proteomes" id="UP000823927"/>
    </source>
</evidence>
<dbReference type="SUPFAM" id="SSF47384">
    <property type="entry name" value="Homodimeric domain of signal transducing histidine kinase"/>
    <property type="match status" value="1"/>
</dbReference>
<feature type="domain" description="HAMP" evidence="16">
    <location>
        <begin position="185"/>
        <end position="237"/>
    </location>
</feature>
<evidence type="ECO:0000256" key="3">
    <source>
        <dbReference type="ARBA" id="ARBA00012438"/>
    </source>
</evidence>
<dbReference type="EMBL" id="DVIT01000027">
    <property type="protein sequence ID" value="HIS47374.1"/>
    <property type="molecule type" value="Genomic_DNA"/>
</dbReference>
<evidence type="ECO:0000256" key="6">
    <source>
        <dbReference type="ARBA" id="ARBA00022679"/>
    </source>
</evidence>
<evidence type="ECO:0000256" key="12">
    <source>
        <dbReference type="ARBA" id="ARBA00023012"/>
    </source>
</evidence>
<keyword evidence="10" id="KW-0067">ATP-binding</keyword>
<proteinExistence type="predicted"/>
<feature type="transmembrane region" description="Helical" evidence="14">
    <location>
        <begin position="6"/>
        <end position="26"/>
    </location>
</feature>
<reference evidence="17" key="1">
    <citation type="submission" date="2020-10" db="EMBL/GenBank/DDBJ databases">
        <authorList>
            <person name="Gilroy R."/>
        </authorList>
    </citation>
    <scope>NUCLEOTIDE SEQUENCE</scope>
    <source>
        <strain evidence="17">CHK178-757</strain>
    </source>
</reference>
<dbReference type="SUPFAM" id="SSF55874">
    <property type="entry name" value="ATPase domain of HSP90 chaperone/DNA topoisomerase II/histidine kinase"/>
    <property type="match status" value="1"/>
</dbReference>
<dbReference type="Gene3D" id="1.10.287.130">
    <property type="match status" value="1"/>
</dbReference>
<name>A0A9D1F4N4_9FIRM</name>
<evidence type="ECO:0000256" key="10">
    <source>
        <dbReference type="ARBA" id="ARBA00022840"/>
    </source>
</evidence>
<reference evidence="17" key="2">
    <citation type="journal article" date="2021" name="PeerJ">
        <title>Extensive microbial diversity within the chicken gut microbiome revealed by metagenomics and culture.</title>
        <authorList>
            <person name="Gilroy R."/>
            <person name="Ravi A."/>
            <person name="Getino M."/>
            <person name="Pursley I."/>
            <person name="Horton D.L."/>
            <person name="Alikhan N.F."/>
            <person name="Baker D."/>
            <person name="Gharbi K."/>
            <person name="Hall N."/>
            <person name="Watson M."/>
            <person name="Adriaenssens E.M."/>
            <person name="Foster-Nyarko E."/>
            <person name="Jarju S."/>
            <person name="Secka A."/>
            <person name="Antonio M."/>
            <person name="Oren A."/>
            <person name="Chaudhuri R.R."/>
            <person name="La Ragione R."/>
            <person name="Hildebrand F."/>
            <person name="Pallen M.J."/>
        </authorList>
    </citation>
    <scope>NUCLEOTIDE SEQUENCE</scope>
    <source>
        <strain evidence="17">CHK178-757</strain>
    </source>
</reference>
<dbReference type="EC" id="2.7.13.3" evidence="3"/>
<dbReference type="PROSITE" id="PS50109">
    <property type="entry name" value="HIS_KIN"/>
    <property type="match status" value="1"/>
</dbReference>
<keyword evidence="12" id="KW-0902">Two-component regulatory system</keyword>
<dbReference type="GO" id="GO:0000155">
    <property type="term" value="F:phosphorelay sensor kinase activity"/>
    <property type="evidence" value="ECO:0007669"/>
    <property type="project" value="InterPro"/>
</dbReference>
<evidence type="ECO:0000259" key="15">
    <source>
        <dbReference type="PROSITE" id="PS50109"/>
    </source>
</evidence>
<keyword evidence="9" id="KW-0418">Kinase</keyword>
<gene>
    <name evidence="17" type="ORF">IAB46_07440</name>
</gene>
<evidence type="ECO:0000256" key="14">
    <source>
        <dbReference type="SAM" id="Phobius"/>
    </source>
</evidence>
<dbReference type="InterPro" id="IPR036890">
    <property type="entry name" value="HATPase_C_sf"/>
</dbReference>
<sequence length="464" mass="52261">MCFRLIFITIVVTVVPIFVMRGTLLLNVADKLWSERVDSIESQSHFLAGQLLELNYFDGENRTIINSLISQLDAIYDGRVIVVDEDYTVLKDSYSRINDKKVISPQVVSCMNGQETEPVYDEVYDMVEIIVPVTGEDGTAIRGLIIIDASTLDLTETYNDIKQMSLWIAMGFSVILIALAVLIGRIFTKPFKNVARSINRISEGYFDEEVHLKGPAEIETISDAFNVMLKRLKELEDSRQEFVSNVSHELKTPLTSMKVLADSLNTQSDVPVELYQEFMQDIVVEIDRENAIINDLLSLVKMDKKAGDLNISTVNINEMLELILKRLKPVAAKRNIEMVLESFRPVTAECDEMKLTLAFTNLVENAIKYNVAGGWVQVSLDADHKYFYVKVSDSGIGIPEELYDKIFERFYRVDKARSRETGGTGLGLAITKNIVLMHDGAIKVKSKEDEGTTFTVRIPLTVVS</sequence>
<keyword evidence="6" id="KW-0808">Transferase</keyword>
<comment type="subcellular location">
    <subcellularLocation>
        <location evidence="2">Cell membrane</location>
        <topology evidence="2">Multi-pass membrane protein</topology>
    </subcellularLocation>
</comment>
<keyword evidence="8" id="KW-0547">Nucleotide-binding</keyword>
<dbReference type="InterPro" id="IPR003661">
    <property type="entry name" value="HisK_dim/P_dom"/>
</dbReference>
<dbReference type="InterPro" id="IPR036097">
    <property type="entry name" value="HisK_dim/P_sf"/>
</dbReference>
<evidence type="ECO:0000256" key="2">
    <source>
        <dbReference type="ARBA" id="ARBA00004651"/>
    </source>
</evidence>
<evidence type="ECO:0000313" key="17">
    <source>
        <dbReference type="EMBL" id="HIS47374.1"/>
    </source>
</evidence>
<evidence type="ECO:0000256" key="1">
    <source>
        <dbReference type="ARBA" id="ARBA00000085"/>
    </source>
</evidence>
<dbReference type="InterPro" id="IPR003660">
    <property type="entry name" value="HAMP_dom"/>
</dbReference>
<dbReference type="FunFam" id="3.30.565.10:FF:000006">
    <property type="entry name" value="Sensor histidine kinase WalK"/>
    <property type="match status" value="1"/>
</dbReference>
<accession>A0A9D1F4N4</accession>
<dbReference type="PRINTS" id="PR00344">
    <property type="entry name" value="BCTRLSENSOR"/>
</dbReference>
<dbReference type="PANTHER" id="PTHR45528:SF1">
    <property type="entry name" value="SENSOR HISTIDINE KINASE CPXA"/>
    <property type="match status" value="1"/>
</dbReference>
<evidence type="ECO:0000256" key="9">
    <source>
        <dbReference type="ARBA" id="ARBA00022777"/>
    </source>
</evidence>
<evidence type="ECO:0000256" key="13">
    <source>
        <dbReference type="ARBA" id="ARBA00023136"/>
    </source>
</evidence>
<evidence type="ECO:0000259" key="16">
    <source>
        <dbReference type="PROSITE" id="PS50885"/>
    </source>
</evidence>
<keyword evidence="4" id="KW-1003">Cell membrane</keyword>
<keyword evidence="5" id="KW-0597">Phosphoprotein</keyword>
<dbReference type="PANTHER" id="PTHR45528">
    <property type="entry name" value="SENSOR HISTIDINE KINASE CPXA"/>
    <property type="match status" value="1"/>
</dbReference>
<dbReference type="CDD" id="cd06225">
    <property type="entry name" value="HAMP"/>
    <property type="match status" value="1"/>
</dbReference>
<evidence type="ECO:0000256" key="7">
    <source>
        <dbReference type="ARBA" id="ARBA00022692"/>
    </source>
</evidence>
<comment type="catalytic activity">
    <reaction evidence="1">
        <text>ATP + protein L-histidine = ADP + protein N-phospho-L-histidine.</text>
        <dbReference type="EC" id="2.7.13.3"/>
    </reaction>
</comment>
<keyword evidence="11 14" id="KW-1133">Transmembrane helix</keyword>
<evidence type="ECO:0000256" key="8">
    <source>
        <dbReference type="ARBA" id="ARBA00022741"/>
    </source>
</evidence>
<dbReference type="SMART" id="SM00388">
    <property type="entry name" value="HisKA"/>
    <property type="match status" value="1"/>
</dbReference>
<dbReference type="SMART" id="SM00387">
    <property type="entry name" value="HATPase_c"/>
    <property type="match status" value="1"/>
</dbReference>
<evidence type="ECO:0000256" key="4">
    <source>
        <dbReference type="ARBA" id="ARBA00022475"/>
    </source>
</evidence>
<dbReference type="InterPro" id="IPR050398">
    <property type="entry name" value="HssS/ArlS-like"/>
</dbReference>
<dbReference type="CDD" id="cd00082">
    <property type="entry name" value="HisKA"/>
    <property type="match status" value="1"/>
</dbReference>
<dbReference type="Proteomes" id="UP000823927">
    <property type="component" value="Unassembled WGS sequence"/>
</dbReference>
<keyword evidence="13 14" id="KW-0472">Membrane</keyword>
<dbReference type="CDD" id="cd00075">
    <property type="entry name" value="HATPase"/>
    <property type="match status" value="1"/>
</dbReference>
<dbReference type="Pfam" id="PF00672">
    <property type="entry name" value="HAMP"/>
    <property type="match status" value="1"/>
</dbReference>
<evidence type="ECO:0000256" key="5">
    <source>
        <dbReference type="ARBA" id="ARBA00022553"/>
    </source>
</evidence>
<dbReference type="GO" id="GO:0005886">
    <property type="term" value="C:plasma membrane"/>
    <property type="evidence" value="ECO:0007669"/>
    <property type="project" value="UniProtKB-SubCell"/>
</dbReference>
<keyword evidence="7 14" id="KW-0812">Transmembrane</keyword>
<dbReference type="Pfam" id="PF00512">
    <property type="entry name" value="HisKA"/>
    <property type="match status" value="1"/>
</dbReference>
<dbReference type="InterPro" id="IPR003594">
    <property type="entry name" value="HATPase_dom"/>
</dbReference>
<dbReference type="Pfam" id="PF02518">
    <property type="entry name" value="HATPase_c"/>
    <property type="match status" value="1"/>
</dbReference>
<dbReference type="InterPro" id="IPR004358">
    <property type="entry name" value="Sig_transdc_His_kin-like_C"/>
</dbReference>
<feature type="domain" description="Histidine kinase" evidence="15">
    <location>
        <begin position="245"/>
        <end position="462"/>
    </location>
</feature>
<dbReference type="GO" id="GO:0005524">
    <property type="term" value="F:ATP binding"/>
    <property type="evidence" value="ECO:0007669"/>
    <property type="project" value="UniProtKB-KW"/>
</dbReference>
<dbReference type="InterPro" id="IPR005467">
    <property type="entry name" value="His_kinase_dom"/>
</dbReference>